<accession>A0A0G1YIN3</accession>
<dbReference type="EMBL" id="LCPW01000001">
    <property type="protein sequence ID" value="KKW06254.1"/>
    <property type="molecule type" value="Genomic_DNA"/>
</dbReference>
<reference evidence="2 3" key="1">
    <citation type="journal article" date="2015" name="Nature">
        <title>rRNA introns, odd ribosomes, and small enigmatic genomes across a large radiation of phyla.</title>
        <authorList>
            <person name="Brown C.T."/>
            <person name="Hug L.A."/>
            <person name="Thomas B.C."/>
            <person name="Sharon I."/>
            <person name="Castelle C.J."/>
            <person name="Singh A."/>
            <person name="Wilkins M.J."/>
            <person name="Williams K.H."/>
            <person name="Banfield J.F."/>
        </authorList>
    </citation>
    <scope>NUCLEOTIDE SEQUENCE [LARGE SCALE GENOMIC DNA]</scope>
</reference>
<dbReference type="PRINTS" id="PR01217">
    <property type="entry name" value="PRICHEXTENSN"/>
</dbReference>
<dbReference type="AlphaFoldDB" id="A0A0G1YIN3"/>
<protein>
    <submittedName>
        <fullName evidence="2">Uncharacterized protein</fullName>
    </submittedName>
</protein>
<proteinExistence type="predicted"/>
<organism evidence="2 3">
    <name type="scientific">candidate division CPR1 bacterium GW2011_GWC1_49_13</name>
    <dbReference type="NCBI Taxonomy" id="1618342"/>
    <lineage>
        <taxon>Bacteria</taxon>
        <taxon>candidate division CPR1</taxon>
    </lineage>
</organism>
<evidence type="ECO:0000313" key="2">
    <source>
        <dbReference type="EMBL" id="KKW06254.1"/>
    </source>
</evidence>
<evidence type="ECO:0000256" key="1">
    <source>
        <dbReference type="SAM" id="MobiDB-lite"/>
    </source>
</evidence>
<name>A0A0G1YIN3_9BACT</name>
<sequence>MEFTNNNLPQPSENPTISPGGISPTPYPAPAPVDPTLAPLPQAIDSNPPPTPNVQPSPVPPPPPAPLNFPPQTTVVPVPPPLPPVSGPSPIPPAVPSSIQVPPVPPVPPVPDFNPSPSSVGGLLSKAALVLSFLVLGFGTFSAVTAEPVASLPGEEVNSCTAERIGHRYPLAGNFESLFLHADSDYPSYEGIIVRQKAEDGIGMSYVLTTNFLPEEEGSYYLWVADRWFPDPNSDNVLPCNVVLVGELEKISASGPWVISFSDQQYPDDFAVFAVTNRGYGSLPSYHQSQFSFGLDEIVLFGSYVDNWEE</sequence>
<comment type="caution">
    <text evidence="2">The sequence shown here is derived from an EMBL/GenBank/DDBJ whole genome shotgun (WGS) entry which is preliminary data.</text>
</comment>
<gene>
    <name evidence="2" type="ORF">UY40_C0001G0032</name>
</gene>
<feature type="region of interest" description="Disordered" evidence="1">
    <location>
        <begin position="1"/>
        <end position="82"/>
    </location>
</feature>
<dbReference type="STRING" id="1618342.UY40_C0001G0032"/>
<feature type="compositionally biased region" description="Pro residues" evidence="1">
    <location>
        <begin position="47"/>
        <end position="69"/>
    </location>
</feature>
<feature type="compositionally biased region" description="Polar residues" evidence="1">
    <location>
        <begin position="1"/>
        <end position="17"/>
    </location>
</feature>
<dbReference type="Proteomes" id="UP000034119">
    <property type="component" value="Unassembled WGS sequence"/>
</dbReference>
<evidence type="ECO:0000313" key="3">
    <source>
        <dbReference type="Proteomes" id="UP000034119"/>
    </source>
</evidence>